<name>A0A9J6QUA9_9FIRM</name>
<dbReference type="EMBL" id="JAOSHN010000003">
    <property type="protein sequence ID" value="MCU7378343.1"/>
    <property type="molecule type" value="Genomic_DNA"/>
</dbReference>
<dbReference type="AlphaFoldDB" id="A0A9J6QUA9"/>
<dbReference type="InterPro" id="IPR036091">
    <property type="entry name" value="Prodiol/glycerol_DeHase__sf_su"/>
</dbReference>
<dbReference type="Proteomes" id="UP001065549">
    <property type="component" value="Unassembled WGS sequence"/>
</dbReference>
<reference evidence="1" key="1">
    <citation type="submission" date="2022-09" db="EMBL/GenBank/DDBJ databases">
        <title>Culturomic study of gut microbiota in children with autism spectrum disorder.</title>
        <authorList>
            <person name="Efimov B.A."/>
            <person name="Chaplin A.V."/>
            <person name="Sokolova S.R."/>
            <person name="Pikina A.P."/>
            <person name="Korzhanova M."/>
            <person name="Belova V."/>
            <person name="Korostin D."/>
        </authorList>
    </citation>
    <scope>NUCLEOTIDE SEQUENCE</scope>
    <source>
        <strain evidence="1">ASD5510</strain>
    </source>
</reference>
<sequence length="140" mass="15716">MNTLNYKTDYPLLEKHPDKLKAMSGRPIGQLTMENVLAGTVKMEDGKIHKDTLLMQAEIAQSAGDIQIAANLRRAAELTNVPDDYILEVYNTIRPFRSEMEDILAVADALENKYGAAETAQFVREAGEILQDSNRLKHNR</sequence>
<dbReference type="RefSeq" id="WP_148395956.1">
    <property type="nucleotide sequence ID" value="NZ_JAJAGH010000008.1"/>
</dbReference>
<protein>
    <submittedName>
        <fullName evidence="1">Diol dehydratase small subunit</fullName>
    </submittedName>
</protein>
<dbReference type="InterPro" id="IPR003207">
    <property type="entry name" value="Ppandiol/glycerol_DeHydtase_su"/>
</dbReference>
<evidence type="ECO:0000313" key="2">
    <source>
        <dbReference type="Proteomes" id="UP001065549"/>
    </source>
</evidence>
<accession>A0A9J6QUA9</accession>
<organism evidence="1 2">
    <name type="scientific">Hominibacterium faecale</name>
    <dbReference type="NCBI Taxonomy" id="2839743"/>
    <lineage>
        <taxon>Bacteria</taxon>
        <taxon>Bacillati</taxon>
        <taxon>Bacillota</taxon>
        <taxon>Clostridia</taxon>
        <taxon>Peptostreptococcales</taxon>
        <taxon>Anaerovoracaceae</taxon>
        <taxon>Hominibacterium</taxon>
    </lineage>
</organism>
<dbReference type="Gene3D" id="1.10.1510.20">
    <property type="entry name" value="Propanediol/glycerol dehydratase, small subunit"/>
    <property type="match status" value="1"/>
</dbReference>
<evidence type="ECO:0000313" key="1">
    <source>
        <dbReference type="EMBL" id="MCU7378343.1"/>
    </source>
</evidence>
<comment type="caution">
    <text evidence="1">The sequence shown here is derived from an EMBL/GenBank/DDBJ whole genome shotgun (WGS) entry which is preliminary data.</text>
</comment>
<gene>
    <name evidence="1" type="ORF">OBO34_08235</name>
</gene>
<keyword evidence="2" id="KW-1185">Reference proteome</keyword>
<dbReference type="Pfam" id="PF02287">
    <property type="entry name" value="Dehydratase_SU"/>
    <property type="match status" value="1"/>
</dbReference>
<dbReference type="SUPFAM" id="SSF47148">
    <property type="entry name" value="Diol dehydratase, gamma subunit"/>
    <property type="match status" value="1"/>
</dbReference>
<proteinExistence type="predicted"/>